<keyword evidence="2" id="KW-1185">Reference proteome</keyword>
<dbReference type="HOGENOM" id="CLU_074404_2_0_1"/>
<dbReference type="OrthoDB" id="412109at2759"/>
<dbReference type="STRING" id="1036808.A0A0C3AWR0"/>
<gene>
    <name evidence="1" type="ORF">SCLCIDRAFT_103069</name>
</gene>
<sequence>MPREETSKIFETHRRQWEMIQTQLTQHQSQPQPGPSRGGLIWQDFPWPMFKSPKGPDELTASAIRSYMQSPFHPQDKSQRDRIKELIRKWHPDRFNNLLPLINVNDLEMINEGAGSVVRALNDLLRTSE</sequence>
<evidence type="ECO:0000313" key="1">
    <source>
        <dbReference type="EMBL" id="KIM69417.1"/>
    </source>
</evidence>
<dbReference type="InParanoid" id="A0A0C3AWR0"/>
<evidence type="ECO:0000313" key="2">
    <source>
        <dbReference type="Proteomes" id="UP000053989"/>
    </source>
</evidence>
<proteinExistence type="predicted"/>
<dbReference type="EMBL" id="KN822006">
    <property type="protein sequence ID" value="KIM69417.1"/>
    <property type="molecule type" value="Genomic_DNA"/>
</dbReference>
<accession>A0A0C3AWR0</accession>
<protein>
    <submittedName>
        <fullName evidence="1">Uncharacterized protein</fullName>
    </submittedName>
</protein>
<name>A0A0C3AWR0_9AGAM</name>
<dbReference type="AlphaFoldDB" id="A0A0C3AWR0"/>
<organism evidence="1 2">
    <name type="scientific">Scleroderma citrinum Foug A</name>
    <dbReference type="NCBI Taxonomy" id="1036808"/>
    <lineage>
        <taxon>Eukaryota</taxon>
        <taxon>Fungi</taxon>
        <taxon>Dikarya</taxon>
        <taxon>Basidiomycota</taxon>
        <taxon>Agaricomycotina</taxon>
        <taxon>Agaricomycetes</taxon>
        <taxon>Agaricomycetidae</taxon>
        <taxon>Boletales</taxon>
        <taxon>Sclerodermatineae</taxon>
        <taxon>Sclerodermataceae</taxon>
        <taxon>Scleroderma</taxon>
    </lineage>
</organism>
<reference evidence="1 2" key="1">
    <citation type="submission" date="2014-04" db="EMBL/GenBank/DDBJ databases">
        <authorList>
            <consortium name="DOE Joint Genome Institute"/>
            <person name="Kuo A."/>
            <person name="Kohler A."/>
            <person name="Nagy L.G."/>
            <person name="Floudas D."/>
            <person name="Copeland A."/>
            <person name="Barry K.W."/>
            <person name="Cichocki N."/>
            <person name="Veneault-Fourrey C."/>
            <person name="LaButti K."/>
            <person name="Lindquist E.A."/>
            <person name="Lipzen A."/>
            <person name="Lundell T."/>
            <person name="Morin E."/>
            <person name="Murat C."/>
            <person name="Sun H."/>
            <person name="Tunlid A."/>
            <person name="Henrissat B."/>
            <person name="Grigoriev I.V."/>
            <person name="Hibbett D.S."/>
            <person name="Martin F."/>
            <person name="Nordberg H.P."/>
            <person name="Cantor M.N."/>
            <person name="Hua S.X."/>
        </authorList>
    </citation>
    <scope>NUCLEOTIDE SEQUENCE [LARGE SCALE GENOMIC DNA]</scope>
    <source>
        <strain evidence="1 2">Foug A</strain>
    </source>
</reference>
<dbReference type="Proteomes" id="UP000053989">
    <property type="component" value="Unassembled WGS sequence"/>
</dbReference>
<reference evidence="2" key="2">
    <citation type="submission" date="2015-01" db="EMBL/GenBank/DDBJ databases">
        <title>Evolutionary Origins and Diversification of the Mycorrhizal Mutualists.</title>
        <authorList>
            <consortium name="DOE Joint Genome Institute"/>
            <consortium name="Mycorrhizal Genomics Consortium"/>
            <person name="Kohler A."/>
            <person name="Kuo A."/>
            <person name="Nagy L.G."/>
            <person name="Floudas D."/>
            <person name="Copeland A."/>
            <person name="Barry K.W."/>
            <person name="Cichocki N."/>
            <person name="Veneault-Fourrey C."/>
            <person name="LaButti K."/>
            <person name="Lindquist E.A."/>
            <person name="Lipzen A."/>
            <person name="Lundell T."/>
            <person name="Morin E."/>
            <person name="Murat C."/>
            <person name="Riley R."/>
            <person name="Ohm R."/>
            <person name="Sun H."/>
            <person name="Tunlid A."/>
            <person name="Henrissat B."/>
            <person name="Grigoriev I.V."/>
            <person name="Hibbett D.S."/>
            <person name="Martin F."/>
        </authorList>
    </citation>
    <scope>NUCLEOTIDE SEQUENCE [LARGE SCALE GENOMIC DNA]</scope>
    <source>
        <strain evidence="2">Foug A</strain>
    </source>
</reference>